<dbReference type="Proteomes" id="UP000017246">
    <property type="component" value="Unassembled WGS sequence"/>
</dbReference>
<keyword evidence="5" id="KW-1185">Reference proteome</keyword>
<dbReference type="PANTHER" id="PTHR19375">
    <property type="entry name" value="HEAT SHOCK PROTEIN 70KDA"/>
    <property type="match status" value="1"/>
</dbReference>
<dbReference type="GO" id="GO:0005524">
    <property type="term" value="F:ATP binding"/>
    <property type="evidence" value="ECO:0007669"/>
    <property type="project" value="UniProtKB-KW"/>
</dbReference>
<dbReference type="Gene3D" id="3.30.420.40">
    <property type="match status" value="2"/>
</dbReference>
<dbReference type="GO" id="GO:0140662">
    <property type="term" value="F:ATP-dependent protein folding chaperone"/>
    <property type="evidence" value="ECO:0007669"/>
    <property type="project" value="InterPro"/>
</dbReference>
<dbReference type="FunFam" id="3.30.30.30:FF:000005">
    <property type="entry name" value="Heat shock protein ssb1"/>
    <property type="match status" value="1"/>
</dbReference>
<keyword evidence="3" id="KW-0067">ATP-binding</keyword>
<dbReference type="Gene3D" id="3.90.640.10">
    <property type="entry name" value="Actin, Chain A, domain 4"/>
    <property type="match status" value="1"/>
</dbReference>
<accession>A0A0S4MP69</accession>
<reference evidence="4" key="1">
    <citation type="journal article" date="2013" name="Nature">
        <title>The genomes of four tapeworm species reveal adaptations to parasitism.</title>
        <authorList>
            <person name="Tsai I.J."/>
            <person name="Zarowiecki M."/>
            <person name="Holroyd N."/>
            <person name="Garciarrubio A."/>
            <person name="Sanchez-Flores A."/>
            <person name="Brooks K.L."/>
            <person name="Tracey A."/>
            <person name="Bobes R.J."/>
            <person name="Fragoso G."/>
            <person name="Sciutto E."/>
            <person name="Aslett M."/>
            <person name="Beasley H."/>
            <person name="Bennett H.M."/>
            <person name="Cai J."/>
            <person name="Camicia F."/>
            <person name="Clark R."/>
            <person name="Cucher M."/>
            <person name="De Silva N."/>
            <person name="Day T.A."/>
            <person name="Deplazes P."/>
            <person name="Estrada K."/>
            <person name="Fernandez C."/>
            <person name="Holland P.W."/>
            <person name="Hou J."/>
            <person name="Hu S."/>
            <person name="Huckvale T."/>
            <person name="Hung S.S."/>
            <person name="Kamenetzky L."/>
            <person name="Keane J.A."/>
            <person name="Kiss F."/>
            <person name="Koziol U."/>
            <person name="Lambert O."/>
            <person name="Liu K."/>
            <person name="Luo X."/>
            <person name="Luo Y."/>
            <person name="Macchiaroli N."/>
            <person name="Nichol S."/>
            <person name="Paps J."/>
            <person name="Parkinson J."/>
            <person name="Pouchkina-Stantcheva N."/>
            <person name="Riddiford N."/>
            <person name="Rosenzvit M."/>
            <person name="Salinas G."/>
            <person name="Wasmuth J.D."/>
            <person name="Zamanian M."/>
            <person name="Zheng Y."/>
            <person name="Cai X."/>
            <person name="Soberon X."/>
            <person name="Olson P.D."/>
            <person name="Laclette J.P."/>
            <person name="Brehm K."/>
            <person name="Berriman M."/>
            <person name="Garciarrubio A."/>
            <person name="Bobes R.J."/>
            <person name="Fragoso G."/>
            <person name="Sanchez-Flores A."/>
            <person name="Estrada K."/>
            <person name="Cevallos M.A."/>
            <person name="Morett E."/>
            <person name="Gonzalez V."/>
            <person name="Portillo T."/>
            <person name="Ochoa-Leyva A."/>
            <person name="Jose M.V."/>
            <person name="Sciutto E."/>
            <person name="Landa A."/>
            <person name="Jimenez L."/>
            <person name="Valdes V."/>
            <person name="Carrero J.C."/>
            <person name="Larralde C."/>
            <person name="Morales-Montor J."/>
            <person name="Limon-Lason J."/>
            <person name="Soberon X."/>
            <person name="Laclette J.P."/>
        </authorList>
    </citation>
    <scope>NUCLEOTIDE SEQUENCE [LARGE SCALE GENOMIC DNA]</scope>
</reference>
<evidence type="ECO:0000256" key="2">
    <source>
        <dbReference type="ARBA" id="ARBA00022741"/>
    </source>
</evidence>
<evidence type="ECO:0000313" key="4">
    <source>
        <dbReference type="EMBL" id="CUT98670.1"/>
    </source>
</evidence>
<evidence type="ECO:0000256" key="1">
    <source>
        <dbReference type="ARBA" id="ARBA00007381"/>
    </source>
</evidence>
<dbReference type="EMBL" id="LN902843">
    <property type="protein sequence ID" value="CUT98670.1"/>
    <property type="molecule type" value="Genomic_DNA"/>
</dbReference>
<comment type="similarity">
    <text evidence="1">Belongs to the heat shock protein 70 family.</text>
</comment>
<keyword evidence="2" id="KW-0547">Nucleotide-binding</keyword>
<keyword evidence="4" id="KW-0346">Stress response</keyword>
<dbReference type="SUPFAM" id="SSF53067">
    <property type="entry name" value="Actin-like ATPase domain"/>
    <property type="match status" value="2"/>
</dbReference>
<evidence type="ECO:0000256" key="3">
    <source>
        <dbReference type="ARBA" id="ARBA00022840"/>
    </source>
</evidence>
<proteinExistence type="inferred from homology"/>
<organism evidence="4 5">
    <name type="scientific">Echinococcus multilocularis</name>
    <name type="common">Fox tapeworm</name>
    <dbReference type="NCBI Taxonomy" id="6211"/>
    <lineage>
        <taxon>Eukaryota</taxon>
        <taxon>Metazoa</taxon>
        <taxon>Spiralia</taxon>
        <taxon>Lophotrochozoa</taxon>
        <taxon>Platyhelminthes</taxon>
        <taxon>Cestoda</taxon>
        <taxon>Eucestoda</taxon>
        <taxon>Cyclophyllidea</taxon>
        <taxon>Taeniidae</taxon>
        <taxon>Echinococcus</taxon>
    </lineage>
</organism>
<protein>
    <submittedName>
        <fullName evidence="4">Heat shock protein 70</fullName>
    </submittedName>
</protein>
<dbReference type="FunFam" id="3.30.420.40:FF:000545">
    <property type="entry name" value="Endoplasmic reticulum chaperone BiP"/>
    <property type="match status" value="1"/>
</dbReference>
<dbReference type="PRINTS" id="PR00301">
    <property type="entry name" value="HEATSHOCK70"/>
</dbReference>
<evidence type="ECO:0000313" key="5">
    <source>
        <dbReference type="Proteomes" id="UP000017246"/>
    </source>
</evidence>
<sequence>MNPTNTVFDLKRLIGYNFDDEAMQSGMKYWPFKIMDSKGKAKQQFGAKQTSTMVLSKAKQTAKVYLGEEVTDAVITVPAYFNDNQRNATIDAAKMAGLNVLRLINEPTAATIAYGMDRKSEKQHNVLIFNWGGGAFNVSILSIKNDEFEVKAVGGNTHLGGRDISSRLVDHNVEMIKQAHAGKDLTTTKKAVHRLRKACETAKKMLT</sequence>
<reference evidence="4" key="2">
    <citation type="submission" date="2015-11" db="EMBL/GenBank/DDBJ databases">
        <authorList>
            <person name="Zhang Y."/>
            <person name="Guo Z."/>
        </authorList>
    </citation>
    <scope>NUCLEOTIDE SEQUENCE</scope>
</reference>
<dbReference type="OrthoDB" id="6273871at2759"/>
<dbReference type="AlphaFoldDB" id="A0A0S4MP69"/>
<dbReference type="Pfam" id="PF00012">
    <property type="entry name" value="HSP70"/>
    <property type="match status" value="1"/>
</dbReference>
<dbReference type="InterPro" id="IPR013126">
    <property type="entry name" value="Hsp_70_fam"/>
</dbReference>
<dbReference type="STRING" id="6211.A0A0S4MP69"/>
<name>A0A0S4MP69_ECHMU</name>
<dbReference type="Gene3D" id="3.30.30.30">
    <property type="match status" value="1"/>
</dbReference>
<dbReference type="InterPro" id="IPR043129">
    <property type="entry name" value="ATPase_NBD"/>
</dbReference>